<evidence type="ECO:0000313" key="2">
    <source>
        <dbReference type="EMBL" id="GMF49307.1"/>
    </source>
</evidence>
<dbReference type="EMBL" id="BSXT01002511">
    <property type="protein sequence ID" value="GMF49307.1"/>
    <property type="molecule type" value="Genomic_DNA"/>
</dbReference>
<feature type="compositionally biased region" description="Polar residues" evidence="1">
    <location>
        <begin position="154"/>
        <end position="166"/>
    </location>
</feature>
<protein>
    <submittedName>
        <fullName evidence="2">Unnamed protein product</fullName>
    </submittedName>
</protein>
<feature type="region of interest" description="Disordered" evidence="1">
    <location>
        <begin position="111"/>
        <end position="166"/>
    </location>
</feature>
<feature type="region of interest" description="Disordered" evidence="1">
    <location>
        <begin position="71"/>
        <end position="92"/>
    </location>
</feature>
<sequence length="182" mass="20515">MVKVEILLSSLAAAACTATVGIAVWKLELGRPTYSDELRRQKAYETTTDTASDTSEEPENAIVQESIEEHKLSGQEEVKSPEKAPECPRGAMVPLVEPRREWRVGGPREHLLRSMTPGASKSDWDVSSDITEWSSVADDEEDRQVFDTPPPTWKSESSTNHRSMQKSTWWDRLGYGRYKKCT</sequence>
<reference evidence="2" key="1">
    <citation type="submission" date="2023-04" db="EMBL/GenBank/DDBJ databases">
        <title>Phytophthora fragariaefolia NBRC 109709.</title>
        <authorList>
            <person name="Ichikawa N."/>
            <person name="Sato H."/>
            <person name="Tonouchi N."/>
        </authorList>
    </citation>
    <scope>NUCLEOTIDE SEQUENCE</scope>
    <source>
        <strain evidence="2">NBRC 109709</strain>
    </source>
</reference>
<dbReference type="AlphaFoldDB" id="A0A9W6XZJ6"/>
<evidence type="ECO:0000313" key="3">
    <source>
        <dbReference type="Proteomes" id="UP001165121"/>
    </source>
</evidence>
<evidence type="ECO:0000256" key="1">
    <source>
        <dbReference type="SAM" id="MobiDB-lite"/>
    </source>
</evidence>
<feature type="compositionally biased region" description="Basic and acidic residues" evidence="1">
    <location>
        <begin position="71"/>
        <end position="86"/>
    </location>
</feature>
<comment type="caution">
    <text evidence="2">The sequence shown here is derived from an EMBL/GenBank/DDBJ whole genome shotgun (WGS) entry which is preliminary data.</text>
</comment>
<accession>A0A9W6XZJ6</accession>
<name>A0A9W6XZJ6_9STRA</name>
<gene>
    <name evidence="2" type="ORF">Pfra01_001943800</name>
</gene>
<dbReference type="OrthoDB" id="129255at2759"/>
<keyword evidence="3" id="KW-1185">Reference proteome</keyword>
<dbReference type="PROSITE" id="PS51257">
    <property type="entry name" value="PROKAR_LIPOPROTEIN"/>
    <property type="match status" value="1"/>
</dbReference>
<proteinExistence type="predicted"/>
<dbReference type="Proteomes" id="UP001165121">
    <property type="component" value="Unassembled WGS sequence"/>
</dbReference>
<organism evidence="2 3">
    <name type="scientific">Phytophthora fragariaefolia</name>
    <dbReference type="NCBI Taxonomy" id="1490495"/>
    <lineage>
        <taxon>Eukaryota</taxon>
        <taxon>Sar</taxon>
        <taxon>Stramenopiles</taxon>
        <taxon>Oomycota</taxon>
        <taxon>Peronosporomycetes</taxon>
        <taxon>Peronosporales</taxon>
        <taxon>Peronosporaceae</taxon>
        <taxon>Phytophthora</taxon>
    </lineage>
</organism>